<keyword evidence="5" id="KW-0653">Protein transport</keyword>
<dbReference type="OMA" id="FRILNDC"/>
<dbReference type="GO" id="GO:0031267">
    <property type="term" value="F:small GTPase binding"/>
    <property type="evidence" value="ECO:0007669"/>
    <property type="project" value="InterPro"/>
</dbReference>
<keyword evidence="8" id="KW-1185">Reference proteome</keyword>
<dbReference type="Gene3D" id="1.25.10.10">
    <property type="entry name" value="Leucine-rich Repeat Variant"/>
    <property type="match status" value="1"/>
</dbReference>
<accession>B4NVB9</accession>
<evidence type="ECO:0000256" key="3">
    <source>
        <dbReference type="ARBA" id="ARBA00022490"/>
    </source>
</evidence>
<dbReference type="Pfam" id="PF03810">
    <property type="entry name" value="IBN_N"/>
    <property type="match status" value="1"/>
</dbReference>
<dbReference type="Proteomes" id="UP000000304">
    <property type="component" value="Unassembled WGS sequence"/>
</dbReference>
<dbReference type="InterPro" id="IPR001494">
    <property type="entry name" value="Importin-beta_N"/>
</dbReference>
<dbReference type="GO" id="GO:0005737">
    <property type="term" value="C:cytoplasm"/>
    <property type="evidence" value="ECO:0007669"/>
    <property type="project" value="UniProtKB-SubCell"/>
</dbReference>
<dbReference type="PANTHER" id="PTHR10527">
    <property type="entry name" value="IMPORTIN BETA"/>
    <property type="match status" value="1"/>
</dbReference>
<proteinExistence type="predicted"/>
<keyword evidence="2" id="KW-0813">Transport</keyword>
<dbReference type="InterPro" id="IPR040122">
    <property type="entry name" value="Importin_beta"/>
</dbReference>
<dbReference type="InterPro" id="IPR016024">
    <property type="entry name" value="ARM-type_fold"/>
</dbReference>
<dbReference type="HOGENOM" id="CLU_082236_0_0_1"/>
<evidence type="ECO:0000313" key="8">
    <source>
        <dbReference type="Proteomes" id="UP000000304"/>
    </source>
</evidence>
<dbReference type="OrthoDB" id="5794049at2759"/>
<evidence type="ECO:0000256" key="5">
    <source>
        <dbReference type="ARBA" id="ARBA00022927"/>
    </source>
</evidence>
<dbReference type="SMART" id="SM00913">
    <property type="entry name" value="IBN_N"/>
    <property type="match status" value="1"/>
</dbReference>
<dbReference type="STRING" id="7240.B4NVB9"/>
<gene>
    <name evidence="7" type="primary">Dsim\GD11648</name>
    <name evidence="7" type="ORF">Dsim_GD11648</name>
</gene>
<evidence type="ECO:0000259" key="6">
    <source>
        <dbReference type="SMART" id="SM00913"/>
    </source>
</evidence>
<organism evidence="7 8">
    <name type="scientific">Drosophila simulans</name>
    <name type="common">Fruit fly</name>
    <dbReference type="NCBI Taxonomy" id="7240"/>
    <lineage>
        <taxon>Eukaryota</taxon>
        <taxon>Metazoa</taxon>
        <taxon>Ecdysozoa</taxon>
        <taxon>Arthropoda</taxon>
        <taxon>Hexapoda</taxon>
        <taxon>Insecta</taxon>
        <taxon>Pterygota</taxon>
        <taxon>Neoptera</taxon>
        <taxon>Endopterygota</taxon>
        <taxon>Diptera</taxon>
        <taxon>Brachycera</taxon>
        <taxon>Muscomorpha</taxon>
        <taxon>Ephydroidea</taxon>
        <taxon>Drosophilidae</taxon>
        <taxon>Drosophila</taxon>
        <taxon>Sophophora</taxon>
    </lineage>
</organism>
<comment type="subcellular location">
    <subcellularLocation>
        <location evidence="1">Cytoplasm</location>
    </subcellularLocation>
</comment>
<dbReference type="AlphaFoldDB" id="B4NVB9"/>
<name>B4NVB9_DROSI</name>
<evidence type="ECO:0000256" key="1">
    <source>
        <dbReference type="ARBA" id="ARBA00004496"/>
    </source>
</evidence>
<sequence>MAWTPRDEGLRQLLPILKDSQSPDKATQLAVQTKLQQLNCLPDFNNYLVYVLTNLKTEDEATRSMSGLILKNNIRMYDITQQPEHMEYIKHECLQAVGDSSPQIRATVGILITTIASNIGLNNWPQLLPSLCEMLDNQDYNMCEGAFSVVQKICEDSAEILDHRPLNTMITKFLEYFKHSSPVIRSHAIACVNQFIINRSQALMLNITVYSVC</sequence>
<dbReference type="GO" id="GO:0006606">
    <property type="term" value="P:protein import into nucleus"/>
    <property type="evidence" value="ECO:0007669"/>
    <property type="project" value="InterPro"/>
</dbReference>
<dbReference type="InterPro" id="IPR011989">
    <property type="entry name" value="ARM-like"/>
</dbReference>
<reference evidence="7 8" key="1">
    <citation type="journal article" date="2007" name="Nature">
        <title>Evolution of genes and genomes on the Drosophila phylogeny.</title>
        <authorList>
            <consortium name="Drosophila 12 Genomes Consortium"/>
            <person name="Clark A.G."/>
            <person name="Eisen M.B."/>
            <person name="Smith D.R."/>
            <person name="Bergman C.M."/>
            <person name="Oliver B."/>
            <person name="Markow T.A."/>
            <person name="Kaufman T.C."/>
            <person name="Kellis M."/>
            <person name="Gelbart W."/>
            <person name="Iyer V.N."/>
            <person name="Pollard D.A."/>
            <person name="Sackton T.B."/>
            <person name="Larracuente A.M."/>
            <person name="Singh N.D."/>
            <person name="Abad J.P."/>
            <person name="Abt D.N."/>
            <person name="Adryan B."/>
            <person name="Aguade M."/>
            <person name="Akashi H."/>
            <person name="Anderson W.W."/>
            <person name="Aquadro C.F."/>
            <person name="Ardell D.H."/>
            <person name="Arguello R."/>
            <person name="Artieri C.G."/>
            <person name="Barbash D.A."/>
            <person name="Barker D."/>
            <person name="Barsanti P."/>
            <person name="Batterham P."/>
            <person name="Batzoglou S."/>
            <person name="Begun D."/>
            <person name="Bhutkar A."/>
            <person name="Blanco E."/>
            <person name="Bosak S.A."/>
            <person name="Bradley R.K."/>
            <person name="Brand A.D."/>
            <person name="Brent M.R."/>
            <person name="Brooks A.N."/>
            <person name="Brown R.H."/>
            <person name="Butlin R.K."/>
            <person name="Caggese C."/>
            <person name="Calvi B.R."/>
            <person name="Bernardo de Carvalho A."/>
            <person name="Caspi A."/>
            <person name="Castrezana S."/>
            <person name="Celniker S.E."/>
            <person name="Chang J.L."/>
            <person name="Chapple C."/>
            <person name="Chatterji S."/>
            <person name="Chinwalla A."/>
            <person name="Civetta A."/>
            <person name="Clifton S.W."/>
            <person name="Comeron J.M."/>
            <person name="Costello J.C."/>
            <person name="Coyne J.A."/>
            <person name="Daub J."/>
            <person name="David R.G."/>
            <person name="Delcher A.L."/>
            <person name="Delehaunty K."/>
            <person name="Do C.B."/>
            <person name="Ebling H."/>
            <person name="Edwards K."/>
            <person name="Eickbush T."/>
            <person name="Evans J.D."/>
            <person name="Filipski A."/>
            <person name="Findeiss S."/>
            <person name="Freyhult E."/>
            <person name="Fulton L."/>
            <person name="Fulton R."/>
            <person name="Garcia A.C."/>
            <person name="Gardiner A."/>
            <person name="Garfield D.A."/>
            <person name="Garvin B.E."/>
            <person name="Gibson G."/>
            <person name="Gilbert D."/>
            <person name="Gnerre S."/>
            <person name="Godfrey J."/>
            <person name="Good R."/>
            <person name="Gotea V."/>
            <person name="Gravely B."/>
            <person name="Greenberg A.J."/>
            <person name="Griffiths-Jones S."/>
            <person name="Gross S."/>
            <person name="Guigo R."/>
            <person name="Gustafson E.A."/>
            <person name="Haerty W."/>
            <person name="Hahn M.W."/>
            <person name="Halligan D.L."/>
            <person name="Halpern A.L."/>
            <person name="Halter G.M."/>
            <person name="Han M.V."/>
            <person name="Heger A."/>
            <person name="Hillier L."/>
            <person name="Hinrichs A.S."/>
            <person name="Holmes I."/>
            <person name="Hoskins R.A."/>
            <person name="Hubisz M.J."/>
            <person name="Hultmark D."/>
            <person name="Huntley M.A."/>
            <person name="Jaffe D.B."/>
            <person name="Jagadeeshan S."/>
            <person name="Jeck W.R."/>
            <person name="Johnson J."/>
            <person name="Jones C.D."/>
            <person name="Jordan W.C."/>
            <person name="Karpen G.H."/>
            <person name="Kataoka E."/>
            <person name="Keightley P.D."/>
            <person name="Kheradpour P."/>
            <person name="Kirkness E.F."/>
            <person name="Koerich L.B."/>
            <person name="Kristiansen K."/>
            <person name="Kudrna D."/>
            <person name="Kulathinal R.J."/>
            <person name="Kumar S."/>
            <person name="Kwok R."/>
            <person name="Lander E."/>
            <person name="Langley C.H."/>
            <person name="Lapoint R."/>
            <person name="Lazzaro B.P."/>
            <person name="Lee S.J."/>
            <person name="Levesque L."/>
            <person name="Li R."/>
            <person name="Lin C.F."/>
            <person name="Lin M.F."/>
            <person name="Lindblad-Toh K."/>
            <person name="Llopart A."/>
            <person name="Long M."/>
            <person name="Low L."/>
            <person name="Lozovsky E."/>
            <person name="Lu J."/>
            <person name="Luo M."/>
            <person name="Machado C.A."/>
            <person name="Makalowski W."/>
            <person name="Marzo M."/>
            <person name="Matsuda M."/>
            <person name="Matzkin L."/>
            <person name="McAllister B."/>
            <person name="McBride C.S."/>
            <person name="McKernan B."/>
            <person name="McKernan K."/>
            <person name="Mendez-Lago M."/>
            <person name="Minx P."/>
            <person name="Mollenhauer M.U."/>
            <person name="Montooth K."/>
            <person name="Mount S.M."/>
            <person name="Mu X."/>
            <person name="Myers E."/>
            <person name="Negre B."/>
            <person name="Newfeld S."/>
            <person name="Nielsen R."/>
            <person name="Noor M.A."/>
            <person name="O'Grady P."/>
            <person name="Pachter L."/>
            <person name="Papaceit M."/>
            <person name="Parisi M.J."/>
            <person name="Parisi M."/>
            <person name="Parts L."/>
            <person name="Pedersen J.S."/>
            <person name="Pesole G."/>
            <person name="Phillippy A.M."/>
            <person name="Ponting C.P."/>
            <person name="Pop M."/>
            <person name="Porcelli D."/>
            <person name="Powell J.R."/>
            <person name="Prohaska S."/>
            <person name="Pruitt K."/>
            <person name="Puig M."/>
            <person name="Quesneville H."/>
            <person name="Ram K.R."/>
            <person name="Rand D."/>
            <person name="Rasmussen M.D."/>
            <person name="Reed L.K."/>
            <person name="Reenan R."/>
            <person name="Reily A."/>
            <person name="Remington K.A."/>
            <person name="Rieger T.T."/>
            <person name="Ritchie M.G."/>
            <person name="Robin C."/>
            <person name="Rogers Y.H."/>
            <person name="Rohde C."/>
            <person name="Rozas J."/>
            <person name="Rubenfield M.J."/>
            <person name="Ruiz A."/>
            <person name="Russo S."/>
            <person name="Salzberg S.L."/>
            <person name="Sanchez-Gracia A."/>
            <person name="Saranga D.J."/>
            <person name="Sato H."/>
            <person name="Schaeffer S.W."/>
            <person name="Schatz M.C."/>
            <person name="Schlenke T."/>
            <person name="Schwartz R."/>
            <person name="Segarra C."/>
            <person name="Singh R.S."/>
            <person name="Sirot L."/>
            <person name="Sirota M."/>
            <person name="Sisneros N.B."/>
            <person name="Smith C.D."/>
            <person name="Smith T.F."/>
            <person name="Spieth J."/>
            <person name="Stage D.E."/>
            <person name="Stark A."/>
            <person name="Stephan W."/>
            <person name="Strausberg R.L."/>
            <person name="Strempel S."/>
            <person name="Sturgill D."/>
            <person name="Sutton G."/>
            <person name="Sutton G.G."/>
            <person name="Tao W."/>
            <person name="Teichmann S."/>
            <person name="Tobari Y.N."/>
            <person name="Tomimura Y."/>
            <person name="Tsolas J.M."/>
            <person name="Valente V.L."/>
            <person name="Venter E."/>
            <person name="Venter J.C."/>
            <person name="Vicario S."/>
            <person name="Vieira F.G."/>
            <person name="Vilella A.J."/>
            <person name="Villasante A."/>
            <person name="Walenz B."/>
            <person name="Wang J."/>
            <person name="Wasserman M."/>
            <person name="Watts T."/>
            <person name="Wilson D."/>
            <person name="Wilson R.K."/>
            <person name="Wing R.A."/>
            <person name="Wolfner M.F."/>
            <person name="Wong A."/>
            <person name="Wong G.K."/>
            <person name="Wu C.I."/>
            <person name="Wu G."/>
            <person name="Yamamoto D."/>
            <person name="Yang H.P."/>
            <person name="Yang S.P."/>
            <person name="Yorke J.A."/>
            <person name="Yoshida K."/>
            <person name="Zdobnov E."/>
            <person name="Zhang P."/>
            <person name="Zhang Y."/>
            <person name="Zimin A.V."/>
            <person name="Baldwin J."/>
            <person name="Abdouelleil A."/>
            <person name="Abdulkadir J."/>
            <person name="Abebe A."/>
            <person name="Abera B."/>
            <person name="Abreu J."/>
            <person name="Acer S.C."/>
            <person name="Aftuck L."/>
            <person name="Alexander A."/>
            <person name="An P."/>
            <person name="Anderson E."/>
            <person name="Anderson S."/>
            <person name="Arachi H."/>
            <person name="Azer M."/>
            <person name="Bachantsang P."/>
            <person name="Barry A."/>
            <person name="Bayul T."/>
            <person name="Berlin A."/>
            <person name="Bessette D."/>
            <person name="Bloom T."/>
            <person name="Blye J."/>
            <person name="Boguslavskiy L."/>
            <person name="Bonnet C."/>
            <person name="Boukhgalter B."/>
            <person name="Bourzgui I."/>
            <person name="Brown A."/>
            <person name="Cahill P."/>
            <person name="Channer S."/>
            <person name="Cheshatsang Y."/>
            <person name="Chuda L."/>
            <person name="Citroen M."/>
            <person name="Collymore A."/>
            <person name="Cooke P."/>
            <person name="Costello M."/>
            <person name="D'Aco K."/>
            <person name="Daza R."/>
            <person name="De Haan G."/>
            <person name="DeGray S."/>
            <person name="DeMaso C."/>
            <person name="Dhargay N."/>
            <person name="Dooley K."/>
            <person name="Dooley E."/>
            <person name="Doricent M."/>
            <person name="Dorje P."/>
            <person name="Dorjee K."/>
            <person name="Dupes A."/>
            <person name="Elong R."/>
            <person name="Falk J."/>
            <person name="Farina A."/>
            <person name="Faro S."/>
            <person name="Ferguson D."/>
            <person name="Fisher S."/>
            <person name="Foley C.D."/>
            <person name="Franke A."/>
            <person name="Friedrich D."/>
            <person name="Gadbois L."/>
            <person name="Gearin G."/>
            <person name="Gearin C.R."/>
            <person name="Giannoukos G."/>
            <person name="Goode T."/>
            <person name="Graham J."/>
            <person name="Grandbois E."/>
            <person name="Grewal S."/>
            <person name="Gyaltsen K."/>
            <person name="Hafez N."/>
            <person name="Hagos B."/>
            <person name="Hall J."/>
            <person name="Henson C."/>
            <person name="Hollinger A."/>
            <person name="Honan T."/>
            <person name="Huard M.D."/>
            <person name="Hughes L."/>
            <person name="Hurhula B."/>
            <person name="Husby M.E."/>
            <person name="Kamat A."/>
            <person name="Kanga B."/>
            <person name="Kashin S."/>
            <person name="Khazanovich D."/>
            <person name="Kisner P."/>
            <person name="Lance K."/>
            <person name="Lara M."/>
            <person name="Lee W."/>
            <person name="Lennon N."/>
            <person name="Letendre F."/>
            <person name="LeVine R."/>
            <person name="Lipovsky A."/>
            <person name="Liu X."/>
            <person name="Liu J."/>
            <person name="Liu S."/>
            <person name="Lokyitsang T."/>
            <person name="Lokyitsang Y."/>
            <person name="Lubonja R."/>
            <person name="Lui A."/>
            <person name="MacDonald P."/>
            <person name="Magnisalis V."/>
            <person name="Maru K."/>
            <person name="Matthews C."/>
            <person name="McCusker W."/>
            <person name="McDonough S."/>
            <person name="Mehta T."/>
            <person name="Meldrim J."/>
            <person name="Meneus L."/>
            <person name="Mihai O."/>
            <person name="Mihalev A."/>
            <person name="Mihova T."/>
            <person name="Mittelman R."/>
            <person name="Mlenga V."/>
            <person name="Montmayeur A."/>
            <person name="Mulrain L."/>
            <person name="Navidi A."/>
            <person name="Naylor J."/>
            <person name="Negash T."/>
            <person name="Nguyen T."/>
            <person name="Nguyen N."/>
            <person name="Nicol R."/>
            <person name="Norbu C."/>
            <person name="Norbu N."/>
            <person name="Novod N."/>
            <person name="O'Neill B."/>
            <person name="Osman S."/>
            <person name="Markiewicz E."/>
            <person name="Oyono O.L."/>
            <person name="Patti C."/>
            <person name="Phunkhang P."/>
            <person name="Pierre F."/>
            <person name="Priest M."/>
            <person name="Raghuraman S."/>
            <person name="Rege F."/>
            <person name="Reyes R."/>
            <person name="Rise C."/>
            <person name="Rogov P."/>
            <person name="Ross K."/>
            <person name="Ryan E."/>
            <person name="Settipalli S."/>
            <person name="Shea T."/>
            <person name="Sherpa N."/>
            <person name="Shi L."/>
            <person name="Shih D."/>
            <person name="Sparrow T."/>
            <person name="Spaulding J."/>
            <person name="Stalker J."/>
            <person name="Stange-Thomann N."/>
            <person name="Stavropoulos S."/>
            <person name="Stone C."/>
            <person name="Strader C."/>
            <person name="Tesfaye S."/>
            <person name="Thomson T."/>
            <person name="Thoulutsang Y."/>
            <person name="Thoulutsang D."/>
            <person name="Topham K."/>
            <person name="Topping I."/>
            <person name="Tsamla T."/>
            <person name="Vassiliev H."/>
            <person name="Vo A."/>
            <person name="Wangchuk T."/>
            <person name="Wangdi T."/>
            <person name="Weiand M."/>
            <person name="Wilkinson J."/>
            <person name="Wilson A."/>
            <person name="Yadav S."/>
            <person name="Young G."/>
            <person name="Yu Q."/>
            <person name="Zembek L."/>
            <person name="Zhong D."/>
            <person name="Zimmer A."/>
            <person name="Zwirko Z."/>
            <person name="Jaffe D.B."/>
            <person name="Alvarez P."/>
            <person name="Brockman W."/>
            <person name="Butler J."/>
            <person name="Chin C."/>
            <person name="Gnerre S."/>
            <person name="Grabherr M."/>
            <person name="Kleber M."/>
            <person name="Mauceli E."/>
            <person name="MacCallum I."/>
        </authorList>
    </citation>
    <scope>NUCLEOTIDE SEQUENCE [LARGE SCALE GENOMIC DNA]</scope>
    <source>
        <strain evidence="8">white501</strain>
    </source>
</reference>
<evidence type="ECO:0000256" key="2">
    <source>
        <dbReference type="ARBA" id="ARBA00022448"/>
    </source>
</evidence>
<keyword evidence="3" id="KW-0963">Cytoplasm</keyword>
<protein>
    <submittedName>
        <fullName evidence="7">GD11648</fullName>
    </submittedName>
</protein>
<dbReference type="SUPFAM" id="SSF48371">
    <property type="entry name" value="ARM repeat"/>
    <property type="match status" value="1"/>
</dbReference>
<feature type="domain" description="Importin N-terminal" evidence="6">
    <location>
        <begin position="31"/>
        <end position="99"/>
    </location>
</feature>
<dbReference type="EMBL" id="CH987217">
    <property type="protein sequence ID" value="EDX16000.1"/>
    <property type="molecule type" value="Genomic_DNA"/>
</dbReference>
<keyword evidence="4" id="KW-0677">Repeat</keyword>
<evidence type="ECO:0000313" key="7">
    <source>
        <dbReference type="EMBL" id="EDX16000.1"/>
    </source>
</evidence>
<evidence type="ECO:0000256" key="4">
    <source>
        <dbReference type="ARBA" id="ARBA00022737"/>
    </source>
</evidence>